<feature type="transmembrane region" description="Helical" evidence="6">
    <location>
        <begin position="85"/>
        <end position="107"/>
    </location>
</feature>
<dbReference type="Pfam" id="PF03741">
    <property type="entry name" value="TerC"/>
    <property type="match status" value="1"/>
</dbReference>
<feature type="transmembrane region" description="Helical" evidence="6">
    <location>
        <begin position="333"/>
        <end position="352"/>
    </location>
</feature>
<protein>
    <submittedName>
        <fullName evidence="7">Tellurite resistance protein TerC</fullName>
    </submittedName>
</protein>
<feature type="transmembrane region" description="Helical" evidence="6">
    <location>
        <begin position="43"/>
        <end position="65"/>
    </location>
</feature>
<organism evidence="7 8">
    <name type="scientific">Epilithonimonas hominis</name>
    <dbReference type="NCBI Taxonomy" id="420404"/>
    <lineage>
        <taxon>Bacteria</taxon>
        <taxon>Pseudomonadati</taxon>
        <taxon>Bacteroidota</taxon>
        <taxon>Flavobacteriia</taxon>
        <taxon>Flavobacteriales</taxon>
        <taxon>Weeksellaceae</taxon>
        <taxon>Chryseobacterium group</taxon>
        <taxon>Epilithonimonas</taxon>
    </lineage>
</organism>
<reference evidence="8" key="1">
    <citation type="submission" date="2016-10" db="EMBL/GenBank/DDBJ databases">
        <authorList>
            <person name="Varghese N."/>
            <person name="Submissions S."/>
        </authorList>
    </citation>
    <scope>NUCLEOTIDE SEQUENCE [LARGE SCALE GENOMIC DNA]</scope>
    <source>
        <strain evidence="8">DSM 19326</strain>
    </source>
</reference>
<feature type="transmembrane region" description="Helical" evidence="6">
    <location>
        <begin position="173"/>
        <end position="192"/>
    </location>
</feature>
<dbReference type="GO" id="GO:0016020">
    <property type="term" value="C:membrane"/>
    <property type="evidence" value="ECO:0007669"/>
    <property type="project" value="UniProtKB-SubCell"/>
</dbReference>
<accession>A0A1H6L1T8</accession>
<dbReference type="InterPro" id="IPR005496">
    <property type="entry name" value="Integral_membrane_TerC"/>
</dbReference>
<keyword evidence="4 6" id="KW-1133">Transmembrane helix</keyword>
<feature type="transmembrane region" description="Helical" evidence="6">
    <location>
        <begin position="119"/>
        <end position="140"/>
    </location>
</feature>
<gene>
    <name evidence="7" type="ORF">SAMN05421793_13126</name>
</gene>
<comment type="subcellular location">
    <subcellularLocation>
        <location evidence="1">Membrane</location>
        <topology evidence="1">Multi-pass membrane protein</topology>
    </subcellularLocation>
</comment>
<evidence type="ECO:0000256" key="1">
    <source>
        <dbReference type="ARBA" id="ARBA00004141"/>
    </source>
</evidence>
<dbReference type="STRING" id="420404.SAMN05421793_13126"/>
<name>A0A1H6L1T8_9FLAO</name>
<feature type="transmembrane region" description="Helical" evidence="6">
    <location>
        <begin position="276"/>
        <end position="296"/>
    </location>
</feature>
<evidence type="ECO:0000313" key="8">
    <source>
        <dbReference type="Proteomes" id="UP000198555"/>
    </source>
</evidence>
<keyword evidence="8" id="KW-1185">Reference proteome</keyword>
<sequence length="374" mass="41943">MNNSIIDLHPGLIVGFAVVIIIMLLLDLGVFNKKSHEVSSKEALWWSIAWISLSMAFSGVVYWVYNQDSGGHQLAIEKFTQYQSAYWIEKALSVDNLFVFILVFSFFNVPKYLHHKVLFWGVLGALLFRAIFIFAGVWLLKYTYLPSFDIGGWHFGLDPHNESLTSSWVNKDFFRINIILSLFGLFLIYAGIKSWKEAAGDEEEEEQDFSNSVGAKFVRKLYKVSDNFDGAKFFTIQNGVKMATPLLTVIAVIEVTDLLFAVDSIPAIFAISKDPFILYTSNIFAILGLRSLYFLLANFIHMFSKLPYGLAFVLAFIGFKMLIAPVIHIPSPVSLGIVGGILILSVVLSIVFPETKEDLTAKLDDDLTGDGLND</sequence>
<dbReference type="PANTHER" id="PTHR30238:SF0">
    <property type="entry name" value="THYLAKOID MEMBRANE PROTEIN TERC, CHLOROPLASTIC"/>
    <property type="match status" value="1"/>
</dbReference>
<feature type="transmembrane region" description="Helical" evidence="6">
    <location>
        <begin position="12"/>
        <end position="31"/>
    </location>
</feature>
<dbReference type="Proteomes" id="UP000198555">
    <property type="component" value="Unassembled WGS sequence"/>
</dbReference>
<evidence type="ECO:0000256" key="2">
    <source>
        <dbReference type="ARBA" id="ARBA00007511"/>
    </source>
</evidence>
<dbReference type="EMBL" id="FNWX01000031">
    <property type="protein sequence ID" value="SEH79305.1"/>
    <property type="molecule type" value="Genomic_DNA"/>
</dbReference>
<evidence type="ECO:0000256" key="6">
    <source>
        <dbReference type="SAM" id="Phobius"/>
    </source>
</evidence>
<keyword evidence="3 6" id="KW-0812">Transmembrane</keyword>
<proteinExistence type="inferred from homology"/>
<feature type="transmembrane region" description="Helical" evidence="6">
    <location>
        <begin position="246"/>
        <end position="270"/>
    </location>
</feature>
<dbReference type="PANTHER" id="PTHR30238">
    <property type="entry name" value="MEMBRANE BOUND PREDICTED REDOX MODULATOR"/>
    <property type="match status" value="1"/>
</dbReference>
<evidence type="ECO:0000256" key="5">
    <source>
        <dbReference type="ARBA" id="ARBA00023136"/>
    </source>
</evidence>
<evidence type="ECO:0000256" key="3">
    <source>
        <dbReference type="ARBA" id="ARBA00022692"/>
    </source>
</evidence>
<keyword evidence="5 6" id="KW-0472">Membrane</keyword>
<comment type="similarity">
    <text evidence="2">Belongs to the TerC family.</text>
</comment>
<evidence type="ECO:0000313" key="7">
    <source>
        <dbReference type="EMBL" id="SEH79305.1"/>
    </source>
</evidence>
<evidence type="ECO:0000256" key="4">
    <source>
        <dbReference type="ARBA" id="ARBA00022989"/>
    </source>
</evidence>
<dbReference type="AlphaFoldDB" id="A0A1H6L1T8"/>
<dbReference type="RefSeq" id="WP_089770487.1">
    <property type="nucleotide sequence ID" value="NZ_DALZAR010000075.1"/>
</dbReference>
<feature type="transmembrane region" description="Helical" evidence="6">
    <location>
        <begin position="308"/>
        <end position="327"/>
    </location>
</feature>